<organism evidence="1">
    <name type="scientific">marine sediment metagenome</name>
    <dbReference type="NCBI Taxonomy" id="412755"/>
    <lineage>
        <taxon>unclassified sequences</taxon>
        <taxon>metagenomes</taxon>
        <taxon>ecological metagenomes</taxon>
    </lineage>
</organism>
<dbReference type="AlphaFoldDB" id="X1MK10"/>
<proteinExistence type="predicted"/>
<reference evidence="1" key="1">
    <citation type="journal article" date="2014" name="Front. Microbiol.">
        <title>High frequency of phylogenetically diverse reductive dehalogenase-homologous genes in deep subseafloor sedimentary metagenomes.</title>
        <authorList>
            <person name="Kawai M."/>
            <person name="Futagami T."/>
            <person name="Toyoda A."/>
            <person name="Takaki Y."/>
            <person name="Nishi S."/>
            <person name="Hori S."/>
            <person name="Arai W."/>
            <person name="Tsubouchi T."/>
            <person name="Morono Y."/>
            <person name="Uchiyama I."/>
            <person name="Ito T."/>
            <person name="Fujiyama A."/>
            <person name="Inagaki F."/>
            <person name="Takami H."/>
        </authorList>
    </citation>
    <scope>NUCLEOTIDE SEQUENCE</scope>
    <source>
        <strain evidence="1">Expedition CK06-06</strain>
    </source>
</reference>
<accession>X1MK10</accession>
<sequence>IGRGMKASKEAIVGLLVALQDLTEEKFAKRAEHLRQLLGGIGICLDGIAGVEVRTTEGGHPVYPMLEVKINEQVVGRSAAEVSQRLKDGEPSIYVGERCLPKGLVLISSVNLDEEIARVVGERLYTAITS</sequence>
<comment type="caution">
    <text evidence="1">The sequence shown here is derived from an EMBL/GenBank/DDBJ whole genome shotgun (WGS) entry which is preliminary data.</text>
</comment>
<name>X1MK10_9ZZZZ</name>
<dbReference type="EMBL" id="BARV01007348">
    <property type="protein sequence ID" value="GAI06724.1"/>
    <property type="molecule type" value="Genomic_DNA"/>
</dbReference>
<feature type="non-terminal residue" evidence="1">
    <location>
        <position position="1"/>
    </location>
</feature>
<protein>
    <submittedName>
        <fullName evidence="1">Uncharacterized protein</fullName>
    </submittedName>
</protein>
<gene>
    <name evidence="1" type="ORF">S06H3_14978</name>
</gene>
<evidence type="ECO:0000313" key="1">
    <source>
        <dbReference type="EMBL" id="GAI06724.1"/>
    </source>
</evidence>